<dbReference type="PANTHER" id="PTHR18964">
    <property type="entry name" value="ROK (REPRESSOR, ORF, KINASE) FAMILY"/>
    <property type="match status" value="1"/>
</dbReference>
<dbReference type="SUPFAM" id="SSF53067">
    <property type="entry name" value="Actin-like ATPase domain"/>
    <property type="match status" value="1"/>
</dbReference>
<dbReference type="InterPro" id="IPR043129">
    <property type="entry name" value="ATPase_NBD"/>
</dbReference>
<dbReference type="Pfam" id="PF00480">
    <property type="entry name" value="ROK"/>
    <property type="match status" value="1"/>
</dbReference>
<evidence type="ECO:0000313" key="2">
    <source>
        <dbReference type="EMBL" id="GAA5482308.1"/>
    </source>
</evidence>
<gene>
    <name evidence="2" type="primary">glkA</name>
    <name evidence="2" type="ORF">Hsar01_01526</name>
</gene>
<accession>A0ABP9UL26</accession>
<dbReference type="EMBL" id="BAABRI010000007">
    <property type="protein sequence ID" value="GAA5482308.1"/>
    <property type="molecule type" value="Genomic_DNA"/>
</dbReference>
<dbReference type="Gene3D" id="3.30.420.40">
    <property type="match status" value="2"/>
</dbReference>
<evidence type="ECO:0000256" key="1">
    <source>
        <dbReference type="ARBA" id="ARBA00006479"/>
    </source>
</evidence>
<protein>
    <submittedName>
        <fullName evidence="2">Glucokinase</fullName>
    </submittedName>
</protein>
<dbReference type="Proteomes" id="UP001476282">
    <property type="component" value="Unassembled WGS sequence"/>
</dbReference>
<organism evidence="2 3">
    <name type="scientific">Haloferula sargassicola</name>
    <dbReference type="NCBI Taxonomy" id="490096"/>
    <lineage>
        <taxon>Bacteria</taxon>
        <taxon>Pseudomonadati</taxon>
        <taxon>Verrucomicrobiota</taxon>
        <taxon>Verrucomicrobiia</taxon>
        <taxon>Verrucomicrobiales</taxon>
        <taxon>Verrucomicrobiaceae</taxon>
        <taxon>Haloferula</taxon>
    </lineage>
</organism>
<dbReference type="RefSeq" id="WP_353566453.1">
    <property type="nucleotide sequence ID" value="NZ_BAABRI010000007.1"/>
</dbReference>
<comment type="caution">
    <text evidence="2">The sequence shown here is derived from an EMBL/GenBank/DDBJ whole genome shotgun (WGS) entry which is preliminary data.</text>
</comment>
<evidence type="ECO:0000313" key="3">
    <source>
        <dbReference type="Proteomes" id="UP001476282"/>
    </source>
</evidence>
<name>A0ABP9UL26_9BACT</name>
<proteinExistence type="inferred from homology"/>
<reference evidence="2 3" key="1">
    <citation type="submission" date="2024-02" db="EMBL/GenBank/DDBJ databases">
        <title>Haloferula sargassicola NBRC 104335.</title>
        <authorList>
            <person name="Ichikawa N."/>
            <person name="Katano-Makiyama Y."/>
            <person name="Hidaka K."/>
        </authorList>
    </citation>
    <scope>NUCLEOTIDE SEQUENCE [LARGE SCALE GENOMIC DNA]</scope>
    <source>
        <strain evidence="2 3">NBRC 104335</strain>
    </source>
</reference>
<comment type="similarity">
    <text evidence="1">Belongs to the ROK (NagC/XylR) family.</text>
</comment>
<keyword evidence="3" id="KW-1185">Reference proteome</keyword>
<dbReference type="PANTHER" id="PTHR18964:SF149">
    <property type="entry name" value="BIFUNCTIONAL UDP-N-ACETYLGLUCOSAMINE 2-EPIMERASE_N-ACETYLMANNOSAMINE KINASE"/>
    <property type="match status" value="1"/>
</dbReference>
<sequence>MQSDALAIGIDFGGTSVKFGVIRGAEVIDQAPPIATQDFDGPAPLLDAMVRYIEDLRARHAGIAAVGVGMPGFVDFEQGVVRNLTNVAGWQEFPLKARLSERTGLPVVVDNDANCMAYAEWKLGAGRGLQHLIAITLGTGVGGGLVVNNRMVRGARFGAGEVGQMSLDWKGLRGTYGNFGALEEYIGNQQITQAATEAYHAAGTHRSPDDLTPAALSRAAHQGDATALAIWKTVAEQLANVLMDCCWLLNPEALIIGGGVAKAGPLLFDPLRESLHAQLSAPFKEALQLLPAHFGNEAGMIGAAAQALEAGSK</sequence>
<dbReference type="InterPro" id="IPR000600">
    <property type="entry name" value="ROK"/>
</dbReference>